<feature type="region of interest" description="Disordered" evidence="10">
    <location>
        <begin position="1"/>
        <end position="27"/>
    </location>
</feature>
<dbReference type="HAMAP" id="MF_00500">
    <property type="entry name" value="Ribosomal_bS20"/>
    <property type="match status" value="1"/>
</dbReference>
<keyword evidence="4 8" id="KW-0694">RNA-binding</keyword>
<comment type="function">
    <text evidence="1 8">Binds directly to 16S ribosomal RNA.</text>
</comment>
<keyword evidence="9" id="KW-0175">Coiled coil</keyword>
<evidence type="ECO:0000313" key="11">
    <source>
        <dbReference type="EMBL" id="KGX83725.1"/>
    </source>
</evidence>
<dbReference type="GO" id="GO:0003735">
    <property type="term" value="F:structural constituent of ribosome"/>
    <property type="evidence" value="ECO:0007669"/>
    <property type="project" value="InterPro"/>
</dbReference>
<evidence type="ECO:0000256" key="6">
    <source>
        <dbReference type="ARBA" id="ARBA00023274"/>
    </source>
</evidence>
<feature type="compositionally biased region" description="Basic residues" evidence="10">
    <location>
        <begin position="71"/>
        <end position="81"/>
    </location>
</feature>
<reference evidence="11 12" key="1">
    <citation type="submission" date="2013-08" db="EMBL/GenBank/DDBJ databases">
        <authorList>
            <person name="Huang J."/>
            <person name="Wang G."/>
        </authorList>
    </citation>
    <scope>NUCLEOTIDE SEQUENCE [LARGE SCALE GENOMIC DNA]</scope>
    <source>
        <strain evidence="11 12">BH030004</strain>
    </source>
</reference>
<evidence type="ECO:0000256" key="4">
    <source>
        <dbReference type="ARBA" id="ARBA00022884"/>
    </source>
</evidence>
<evidence type="ECO:0000256" key="9">
    <source>
        <dbReference type="SAM" id="Coils"/>
    </source>
</evidence>
<comment type="caution">
    <text evidence="11">The sequence shown here is derived from an EMBL/GenBank/DDBJ whole genome shotgun (WGS) entry which is preliminary data.</text>
</comment>
<evidence type="ECO:0000256" key="7">
    <source>
        <dbReference type="ARBA" id="ARBA00035136"/>
    </source>
</evidence>
<feature type="region of interest" description="Disordered" evidence="10">
    <location>
        <begin position="64"/>
        <end position="88"/>
    </location>
</feature>
<dbReference type="EMBL" id="AVPF01000086">
    <property type="protein sequence ID" value="KGX83725.1"/>
    <property type="molecule type" value="Genomic_DNA"/>
</dbReference>
<dbReference type="InterPro" id="IPR036510">
    <property type="entry name" value="Ribosomal_bS20_sf"/>
</dbReference>
<dbReference type="NCBIfam" id="TIGR00029">
    <property type="entry name" value="S20"/>
    <property type="match status" value="1"/>
</dbReference>
<name>A0A0A5FY39_9BACI</name>
<dbReference type="RefSeq" id="WP_027446885.1">
    <property type="nucleotide sequence ID" value="NZ_AULJ01000042.1"/>
</dbReference>
<dbReference type="GO" id="GO:0006412">
    <property type="term" value="P:translation"/>
    <property type="evidence" value="ECO:0007669"/>
    <property type="project" value="UniProtKB-UniRule"/>
</dbReference>
<accession>A0A0A5FY39</accession>
<dbReference type="STRING" id="1385511.GCA_000425225_03274"/>
<keyword evidence="6 8" id="KW-0687">Ribonucleoprotein</keyword>
<feature type="compositionally biased region" description="Basic residues" evidence="10">
    <location>
        <begin position="1"/>
        <end position="11"/>
    </location>
</feature>
<proteinExistence type="inferred from homology"/>
<dbReference type="Proteomes" id="UP000030403">
    <property type="component" value="Unassembled WGS sequence"/>
</dbReference>
<keyword evidence="5 8" id="KW-0689">Ribosomal protein</keyword>
<evidence type="ECO:0000256" key="8">
    <source>
        <dbReference type="HAMAP-Rule" id="MF_00500"/>
    </source>
</evidence>
<feature type="coiled-coil region" evidence="9">
    <location>
        <begin position="28"/>
        <end position="64"/>
    </location>
</feature>
<dbReference type="InterPro" id="IPR002583">
    <property type="entry name" value="Ribosomal_bS20"/>
</dbReference>
<dbReference type="GO" id="GO:0005829">
    <property type="term" value="C:cytosol"/>
    <property type="evidence" value="ECO:0007669"/>
    <property type="project" value="TreeGrafter"/>
</dbReference>
<comment type="similarity">
    <text evidence="2 8">Belongs to the bacterial ribosomal protein bS20 family.</text>
</comment>
<dbReference type="Gene3D" id="1.20.58.110">
    <property type="entry name" value="Ribosomal protein S20"/>
    <property type="match status" value="1"/>
</dbReference>
<dbReference type="PANTHER" id="PTHR33398">
    <property type="entry name" value="30S RIBOSOMAL PROTEIN S20"/>
    <property type="match status" value="1"/>
</dbReference>
<evidence type="ECO:0000256" key="5">
    <source>
        <dbReference type="ARBA" id="ARBA00022980"/>
    </source>
</evidence>
<dbReference type="GO" id="GO:0015935">
    <property type="term" value="C:small ribosomal subunit"/>
    <property type="evidence" value="ECO:0007669"/>
    <property type="project" value="TreeGrafter"/>
</dbReference>
<feature type="compositionally biased region" description="Polar residues" evidence="10">
    <location>
        <begin position="12"/>
        <end position="24"/>
    </location>
</feature>
<dbReference type="eggNOG" id="COG0268">
    <property type="taxonomic scope" value="Bacteria"/>
</dbReference>
<sequence length="88" mass="9771">MPNIKSAKKRVVTQNASRAQNQSFKADMRSAVKRVENLVSENKKQEAEEALKSAAQKIDKAVGKGLIHKNNGNRKKARLSKKVQELTA</sequence>
<dbReference type="OrthoDB" id="9808392at2"/>
<evidence type="ECO:0000313" key="12">
    <source>
        <dbReference type="Proteomes" id="UP000030403"/>
    </source>
</evidence>
<organism evidence="11 12">
    <name type="scientific">Pontibacillus marinus BH030004 = DSM 16465</name>
    <dbReference type="NCBI Taxonomy" id="1385511"/>
    <lineage>
        <taxon>Bacteria</taxon>
        <taxon>Bacillati</taxon>
        <taxon>Bacillota</taxon>
        <taxon>Bacilli</taxon>
        <taxon>Bacillales</taxon>
        <taxon>Bacillaceae</taxon>
        <taxon>Pontibacillus</taxon>
    </lineage>
</organism>
<protein>
    <recommendedName>
        <fullName evidence="7 8">Small ribosomal subunit protein bS20</fullName>
    </recommendedName>
</protein>
<keyword evidence="3 8" id="KW-0699">rRNA-binding</keyword>
<dbReference type="Pfam" id="PF01649">
    <property type="entry name" value="Ribosomal_S20p"/>
    <property type="match status" value="1"/>
</dbReference>
<evidence type="ECO:0000256" key="10">
    <source>
        <dbReference type="SAM" id="MobiDB-lite"/>
    </source>
</evidence>
<dbReference type="SUPFAM" id="SSF46992">
    <property type="entry name" value="Ribosomal protein S20"/>
    <property type="match status" value="1"/>
</dbReference>
<evidence type="ECO:0000256" key="1">
    <source>
        <dbReference type="ARBA" id="ARBA00003134"/>
    </source>
</evidence>
<evidence type="ECO:0000256" key="3">
    <source>
        <dbReference type="ARBA" id="ARBA00022730"/>
    </source>
</evidence>
<dbReference type="GO" id="GO:0070181">
    <property type="term" value="F:small ribosomal subunit rRNA binding"/>
    <property type="evidence" value="ECO:0007669"/>
    <property type="project" value="TreeGrafter"/>
</dbReference>
<dbReference type="AlphaFoldDB" id="A0A0A5FY39"/>
<evidence type="ECO:0000256" key="2">
    <source>
        <dbReference type="ARBA" id="ARBA00007634"/>
    </source>
</evidence>
<dbReference type="FunFam" id="1.20.58.110:FF:000001">
    <property type="entry name" value="30S ribosomal protein S20"/>
    <property type="match status" value="1"/>
</dbReference>
<keyword evidence="12" id="KW-1185">Reference proteome</keyword>
<gene>
    <name evidence="8" type="primary">rpsT</name>
    <name evidence="11" type="ORF">N783_21845</name>
</gene>
<dbReference type="PANTHER" id="PTHR33398:SF1">
    <property type="entry name" value="SMALL RIBOSOMAL SUBUNIT PROTEIN BS20C"/>
    <property type="match status" value="1"/>
</dbReference>